<dbReference type="Proteomes" id="UP001232750">
    <property type="component" value="Unassembled WGS sequence"/>
</dbReference>
<dbReference type="RefSeq" id="WP_283831128.1">
    <property type="nucleotide sequence ID" value="NZ_JASJEU010000006.1"/>
</dbReference>
<dbReference type="InterPro" id="IPR036061">
    <property type="entry name" value="CheW-like_dom_sf"/>
</dbReference>
<evidence type="ECO:0008006" key="3">
    <source>
        <dbReference type="Google" id="ProtNLM"/>
    </source>
</evidence>
<dbReference type="EMBL" id="JASJEU010000006">
    <property type="protein sequence ID" value="MDJ1649784.1"/>
    <property type="molecule type" value="Genomic_DNA"/>
</dbReference>
<protein>
    <recommendedName>
        <fullName evidence="3">Chemotaxis protein CheW</fullName>
    </recommendedName>
</protein>
<accession>A0ABT7DJS8</accession>
<sequence>MRDNERRLAWIESLIGARPNLVPRSNVVTVSSDHGPLALPFAFIEEIVPGSSLRPFAFLPAWFCGTVARGVDLYPVLNLGGAPQARTSIALVSHDERACGFRFSGAPQVVDLDTVGAVTNLAEGEIPLPFPLSASKRFEGPAGPTLLLDVPATLRALCEA</sequence>
<dbReference type="SUPFAM" id="SSF50341">
    <property type="entry name" value="CheW-like"/>
    <property type="match status" value="1"/>
</dbReference>
<reference evidence="1 2" key="1">
    <citation type="submission" date="2023-05" db="EMBL/GenBank/DDBJ databases">
        <title>Gordonibacter KGMB12511T sp. nov., isolated from faeces of healthy Korean.</title>
        <authorList>
            <person name="Kim H.S."/>
            <person name="Kim J.-S."/>
            <person name="Suh M.K."/>
            <person name="Eom M.K."/>
            <person name="Do H.E."/>
            <person name="Lee J.-S."/>
        </authorList>
    </citation>
    <scope>NUCLEOTIDE SEQUENCE [LARGE SCALE GENOMIC DNA]</scope>
    <source>
        <strain evidence="1 2">KGMB12511</strain>
    </source>
</reference>
<evidence type="ECO:0000313" key="1">
    <source>
        <dbReference type="EMBL" id="MDJ1649784.1"/>
    </source>
</evidence>
<evidence type="ECO:0000313" key="2">
    <source>
        <dbReference type="Proteomes" id="UP001232750"/>
    </source>
</evidence>
<proteinExistence type="predicted"/>
<organism evidence="1 2">
    <name type="scientific">Gordonibacter faecis</name>
    <dbReference type="NCBI Taxonomy" id="3047475"/>
    <lineage>
        <taxon>Bacteria</taxon>
        <taxon>Bacillati</taxon>
        <taxon>Actinomycetota</taxon>
        <taxon>Coriobacteriia</taxon>
        <taxon>Eggerthellales</taxon>
        <taxon>Eggerthellaceae</taxon>
        <taxon>Gordonibacter</taxon>
    </lineage>
</organism>
<name>A0ABT7DJS8_9ACTN</name>
<keyword evidence="2" id="KW-1185">Reference proteome</keyword>
<comment type="caution">
    <text evidence="1">The sequence shown here is derived from an EMBL/GenBank/DDBJ whole genome shotgun (WGS) entry which is preliminary data.</text>
</comment>
<gene>
    <name evidence="1" type="ORF">QNJ86_03130</name>
</gene>